<dbReference type="AlphaFoldDB" id="D3FCI1"/>
<dbReference type="HOGENOM" id="CLU_040896_1_0_11"/>
<keyword evidence="2 4" id="KW-0663">Pyridoxal phosphate</keyword>
<dbReference type="GO" id="GO:0004125">
    <property type="term" value="F:L-seryl-tRNA(Sec) selenium transferase activity"/>
    <property type="evidence" value="ECO:0007669"/>
    <property type="project" value="TreeGrafter"/>
</dbReference>
<name>D3FCI1_CONWI</name>
<keyword evidence="5" id="KW-0808">Transferase</keyword>
<organism evidence="5 6">
    <name type="scientific">Conexibacter woesei (strain DSM 14684 / CCUG 47730 / CIP 108061 / JCM 11494 / NBRC 100937 / ID131577)</name>
    <dbReference type="NCBI Taxonomy" id="469383"/>
    <lineage>
        <taxon>Bacteria</taxon>
        <taxon>Bacillati</taxon>
        <taxon>Actinomycetota</taxon>
        <taxon>Thermoleophilia</taxon>
        <taxon>Solirubrobacterales</taxon>
        <taxon>Conexibacteraceae</taxon>
        <taxon>Conexibacter</taxon>
    </lineage>
</organism>
<dbReference type="RefSeq" id="WP_012932507.1">
    <property type="nucleotide sequence ID" value="NC_013739.1"/>
</dbReference>
<evidence type="ECO:0000313" key="5">
    <source>
        <dbReference type="EMBL" id="ADB49454.1"/>
    </source>
</evidence>
<keyword evidence="6" id="KW-1185">Reference proteome</keyword>
<feature type="modified residue" description="N6-(pyridoxal phosphate)lysine" evidence="4">
    <location>
        <position position="217"/>
    </location>
</feature>
<proteinExistence type="inferred from homology"/>
<dbReference type="Pfam" id="PF03841">
    <property type="entry name" value="SelA"/>
    <property type="match status" value="1"/>
</dbReference>
<evidence type="ECO:0000256" key="2">
    <source>
        <dbReference type="ARBA" id="ARBA00022898"/>
    </source>
</evidence>
<gene>
    <name evidence="5" type="ordered locus">Cwoe_1021</name>
</gene>
<dbReference type="STRING" id="469383.Cwoe_1021"/>
<reference evidence="6" key="2">
    <citation type="submission" date="2010-01" db="EMBL/GenBank/DDBJ databases">
        <title>The complete genome of Conexibacter woesei DSM 14684.</title>
        <authorList>
            <consortium name="US DOE Joint Genome Institute (JGI-PGF)"/>
            <person name="Lucas S."/>
            <person name="Copeland A."/>
            <person name="Lapidus A."/>
            <person name="Glavina del Rio T."/>
            <person name="Dalin E."/>
            <person name="Tice H."/>
            <person name="Bruce D."/>
            <person name="Goodwin L."/>
            <person name="Pitluck S."/>
            <person name="Kyrpides N."/>
            <person name="Mavromatis K."/>
            <person name="Ivanova N."/>
            <person name="Mikhailova N."/>
            <person name="Chertkov O."/>
            <person name="Brettin T."/>
            <person name="Detter J.C."/>
            <person name="Han C."/>
            <person name="Larimer F."/>
            <person name="Land M."/>
            <person name="Hauser L."/>
            <person name="Markowitz V."/>
            <person name="Cheng J.-F."/>
            <person name="Hugenholtz P."/>
            <person name="Woyke T."/>
            <person name="Wu D."/>
            <person name="Pukall R."/>
            <person name="Steenblock K."/>
            <person name="Schneider S."/>
            <person name="Klenk H.-P."/>
            <person name="Eisen J.A."/>
        </authorList>
    </citation>
    <scope>NUCLEOTIDE SEQUENCE [LARGE SCALE GENOMIC DNA]</scope>
    <source>
        <strain evidence="6">DSM 14684 / CIP 108061 / JCM 11494 / NBRC 100937 / ID131577</strain>
    </source>
</reference>
<dbReference type="InterPro" id="IPR015421">
    <property type="entry name" value="PyrdxlP-dep_Trfase_major"/>
</dbReference>
<dbReference type="PANTHER" id="PTHR32328">
    <property type="entry name" value="L-SERYL-TRNA(SEC) SELENIUM TRANSFERASE"/>
    <property type="match status" value="1"/>
</dbReference>
<dbReference type="eggNOG" id="COG1921">
    <property type="taxonomic scope" value="Bacteria"/>
</dbReference>
<dbReference type="EMBL" id="CP001854">
    <property type="protein sequence ID" value="ADB49454.1"/>
    <property type="molecule type" value="Genomic_DNA"/>
</dbReference>
<evidence type="ECO:0000313" key="6">
    <source>
        <dbReference type="Proteomes" id="UP000008229"/>
    </source>
</evidence>
<sequence>MTKPSALERLGLTPVINANGAASRLGGNLLSAAAQEAMIEAGQRFFPLNELQARASETISRVTGAEAGCVASGAAACLFLSAAACMARDDIAAMDRLPNTEGLRNEIVMHRAHRNPYDHVLRATGARLVEVGYLGTPSNPGARAWEFEAAITDRTCAFFYVVPGLSTEVLPLQTIAEIAHRHDLPVIVDAAGALPPAENLTRFIREGADLVAFSGGKGIGGPAGSGFLAGRRELVLSATLQQQDMYIHPTLWAGPFGPAAPTFSNGPARQGVGRMLKVGREEIAGLIAALEDYVERDHAAEQARTLAIARAIFDGLDGMTGASCSLVTPPEATWPHVVVDFAGDGGAPRAAEVARNLREGSPRIFCLDAWIDKGLLMLQATTLQEHEVDVLVERVVAECETEGGRHA</sequence>
<dbReference type="PANTHER" id="PTHR32328:SF0">
    <property type="entry name" value="L-SERYL-TRNA(SEC) SELENIUM TRANSFERASE"/>
    <property type="match status" value="1"/>
</dbReference>
<dbReference type="InterPro" id="IPR018319">
    <property type="entry name" value="SelA-like"/>
</dbReference>
<evidence type="ECO:0000256" key="4">
    <source>
        <dbReference type="PIRSR" id="PIRSR618319-50"/>
    </source>
</evidence>
<reference evidence="5 6" key="1">
    <citation type="journal article" date="2010" name="Stand. Genomic Sci.">
        <title>Complete genome sequence of Conexibacter woesei type strain (ID131577).</title>
        <authorList>
            <person name="Pukall R."/>
            <person name="Lapidus A."/>
            <person name="Glavina Del Rio T."/>
            <person name="Copeland A."/>
            <person name="Tice H."/>
            <person name="Cheng J.-F."/>
            <person name="Lucas S."/>
            <person name="Chen F."/>
            <person name="Nolan M."/>
            <person name="Bruce D."/>
            <person name="Goodwin L."/>
            <person name="Pitluck S."/>
            <person name="Mavromatis K."/>
            <person name="Ivanova N."/>
            <person name="Ovchinnikova G."/>
            <person name="Pati A."/>
            <person name="Chen A."/>
            <person name="Palaniappan K."/>
            <person name="Land M."/>
            <person name="Hauser L."/>
            <person name="Chang Y.-J."/>
            <person name="Jeffries C.D."/>
            <person name="Chain P."/>
            <person name="Meincke L."/>
            <person name="Sims D."/>
            <person name="Brettin T."/>
            <person name="Detter J.C."/>
            <person name="Rohde M."/>
            <person name="Goeker M."/>
            <person name="Bristow J."/>
            <person name="Eisen J.A."/>
            <person name="Markowitz V."/>
            <person name="Kyrpides N.C."/>
            <person name="Klenk H.-P."/>
            <person name="Hugenholtz P."/>
        </authorList>
    </citation>
    <scope>NUCLEOTIDE SEQUENCE [LARGE SCALE GENOMIC DNA]</scope>
    <source>
        <strain evidence="6">DSM 14684 / CIP 108061 / JCM 11494 / NBRC 100937 / ID131577</strain>
    </source>
</reference>
<evidence type="ECO:0000256" key="1">
    <source>
        <dbReference type="ARBA" id="ARBA00001933"/>
    </source>
</evidence>
<protein>
    <submittedName>
        <fullName evidence="5">Pyridoxal phosphate-dependent transferase</fullName>
    </submittedName>
</protein>
<evidence type="ECO:0000256" key="3">
    <source>
        <dbReference type="ARBA" id="ARBA00044507"/>
    </source>
</evidence>
<dbReference type="InterPro" id="IPR015424">
    <property type="entry name" value="PyrdxlP-dep_Trfase"/>
</dbReference>
<dbReference type="OrthoDB" id="9787096at2"/>
<accession>D3FCI1</accession>
<comment type="cofactor">
    <cofactor evidence="1 4">
        <name>pyridoxal 5'-phosphate</name>
        <dbReference type="ChEBI" id="CHEBI:597326"/>
    </cofactor>
</comment>
<dbReference type="SUPFAM" id="SSF53383">
    <property type="entry name" value="PLP-dependent transferases"/>
    <property type="match status" value="1"/>
</dbReference>
<dbReference type="Gene3D" id="3.40.640.10">
    <property type="entry name" value="Type I PLP-dependent aspartate aminotransferase-like (Major domain)"/>
    <property type="match status" value="1"/>
</dbReference>
<dbReference type="KEGG" id="cwo:Cwoe_1021"/>
<dbReference type="Proteomes" id="UP000008229">
    <property type="component" value="Chromosome"/>
</dbReference>
<comment type="similarity">
    <text evidence="3">Belongs to the SelA family.</text>
</comment>